<dbReference type="EMBL" id="QWEH01000017">
    <property type="protein sequence ID" value="RHW29967.1"/>
    <property type="molecule type" value="Genomic_DNA"/>
</dbReference>
<proteinExistence type="predicted"/>
<dbReference type="InterPro" id="IPR011704">
    <property type="entry name" value="ATPase_dyneun-rel_AAA"/>
</dbReference>
<dbReference type="GO" id="GO:0016887">
    <property type="term" value="F:ATP hydrolysis activity"/>
    <property type="evidence" value="ECO:0007669"/>
    <property type="project" value="InterPro"/>
</dbReference>
<protein>
    <submittedName>
        <fullName evidence="2">AAA family ATPase</fullName>
    </submittedName>
</protein>
<keyword evidence="3" id="KW-1185">Reference proteome</keyword>
<gene>
    <name evidence="2" type="ORF">D1B32_19110</name>
</gene>
<comment type="caution">
    <text evidence="2">The sequence shown here is derived from an EMBL/GenBank/DDBJ whole genome shotgun (WGS) entry which is preliminary data.</text>
</comment>
<dbReference type="InterPro" id="IPR027417">
    <property type="entry name" value="P-loop_NTPase"/>
</dbReference>
<dbReference type="InterPro" id="IPR003593">
    <property type="entry name" value="AAA+_ATPase"/>
</dbReference>
<evidence type="ECO:0000313" key="2">
    <source>
        <dbReference type="EMBL" id="RHW29967.1"/>
    </source>
</evidence>
<dbReference type="SUPFAM" id="SSF52540">
    <property type="entry name" value="P-loop containing nucleoside triphosphate hydrolases"/>
    <property type="match status" value="1"/>
</dbReference>
<dbReference type="GO" id="GO:0005524">
    <property type="term" value="F:ATP binding"/>
    <property type="evidence" value="ECO:0007669"/>
    <property type="project" value="InterPro"/>
</dbReference>
<dbReference type="RefSeq" id="WP_118890178.1">
    <property type="nucleotide sequence ID" value="NZ_PHUT01000014.1"/>
</dbReference>
<dbReference type="OrthoDB" id="9781481at2"/>
<accession>A0A417YBS2</accession>
<organism evidence="2 3">
    <name type="scientific">Oceanobacillus profundus</name>
    <dbReference type="NCBI Taxonomy" id="372463"/>
    <lineage>
        <taxon>Bacteria</taxon>
        <taxon>Bacillati</taxon>
        <taxon>Bacillota</taxon>
        <taxon>Bacilli</taxon>
        <taxon>Bacillales</taxon>
        <taxon>Bacillaceae</taxon>
        <taxon>Oceanobacillus</taxon>
    </lineage>
</organism>
<feature type="domain" description="AAA+ ATPase" evidence="1">
    <location>
        <begin position="322"/>
        <end position="489"/>
    </location>
</feature>
<sequence length="659" mass="76677">MYGDRKMWDIDFVGVLAVDGEVSTGRNSIIINRNNNLQFYIEIISSPPENFPRQIKDVCGFAEDLANWGFDDNTTLPHPARKEALRDFLNRYILFFQVELRKPTGTTEYHIARNIHVVKKSDSFHSDTILDAIPIFSEETTERTQELFEQQLFNRKYVGDNKNISNDDDDTPSMILWRHGQDKQEYTLYGQFNMHDYAAGGFRFHPASTQIHKINLQLEYIMDSYLHDQVLFMDSNNCNKLQKMLDGNGEVLGNFEEMEQTVMQTAASVDAPVLNTETTITEDKQETDKELEFMKLFENECKRMGLYYDIKDLYNFHTAMKTGGLVILAGMSGTGKTKLVQCYANALKLGKSQMLFIPVRPFWQDDADVIGYLDTLHNVYRPGDSGLMNLLTRAANEYPDDLHIVCFDEMNLARVEHYFSQFLSVLELEENKRFLKLYNDEFSTRIYNQNVFPSTVRIGSNVIFVGTVNLDESTYHFSDKVLDRANVITLKIQPYNDVLRLKEERNKEESLSNRRENSFSYDTYTSFRRMEREISLSSFESQFLWDLHEELQKCGRNIGIGWRIVRQISTFLKNLPANSPLTREEAFDLQVVQRVLTKIRGSEEQFTDLLGRYNIDKKEVENSAFLDLLSTMPDSYIFERTQKEIVDKSKELRLYGHTV</sequence>
<reference evidence="2 3" key="1">
    <citation type="journal article" date="2007" name="Int. J. Syst. Evol. Microbiol.">
        <title>Oceanobacillus profundus sp. nov., isolated from a deep-sea sediment core.</title>
        <authorList>
            <person name="Kim Y.G."/>
            <person name="Choi D.H."/>
            <person name="Hyun S."/>
            <person name="Cho B.C."/>
        </authorList>
    </citation>
    <scope>NUCLEOTIDE SEQUENCE [LARGE SCALE GENOMIC DNA]</scope>
    <source>
        <strain evidence="2 3">DSM 18246</strain>
    </source>
</reference>
<name>A0A417YBS2_9BACI</name>
<dbReference type="SMART" id="SM00382">
    <property type="entry name" value="AAA"/>
    <property type="match status" value="1"/>
</dbReference>
<evidence type="ECO:0000259" key="1">
    <source>
        <dbReference type="SMART" id="SM00382"/>
    </source>
</evidence>
<dbReference type="Pfam" id="PF07728">
    <property type="entry name" value="AAA_5"/>
    <property type="match status" value="1"/>
</dbReference>
<evidence type="ECO:0000313" key="3">
    <source>
        <dbReference type="Proteomes" id="UP000285456"/>
    </source>
</evidence>
<dbReference type="Proteomes" id="UP000285456">
    <property type="component" value="Unassembled WGS sequence"/>
</dbReference>
<dbReference type="Gene3D" id="3.40.50.300">
    <property type="entry name" value="P-loop containing nucleotide triphosphate hydrolases"/>
    <property type="match status" value="1"/>
</dbReference>
<dbReference type="AlphaFoldDB" id="A0A417YBS2"/>